<dbReference type="Proteomes" id="UP001054945">
    <property type="component" value="Unassembled WGS sequence"/>
</dbReference>
<proteinExistence type="predicted"/>
<dbReference type="PANTHER" id="PTHR10380">
    <property type="entry name" value="CUTICLE PROTEIN"/>
    <property type="match status" value="1"/>
</dbReference>
<organism evidence="4 5">
    <name type="scientific">Caerostris extrusa</name>
    <name type="common">Bark spider</name>
    <name type="synonym">Caerostris bankana</name>
    <dbReference type="NCBI Taxonomy" id="172846"/>
    <lineage>
        <taxon>Eukaryota</taxon>
        <taxon>Metazoa</taxon>
        <taxon>Ecdysozoa</taxon>
        <taxon>Arthropoda</taxon>
        <taxon>Chelicerata</taxon>
        <taxon>Arachnida</taxon>
        <taxon>Araneae</taxon>
        <taxon>Araneomorphae</taxon>
        <taxon>Entelegynae</taxon>
        <taxon>Araneoidea</taxon>
        <taxon>Araneidae</taxon>
        <taxon>Caerostris</taxon>
    </lineage>
</organism>
<evidence type="ECO:0000313" key="5">
    <source>
        <dbReference type="Proteomes" id="UP001054945"/>
    </source>
</evidence>
<dbReference type="PANTHER" id="PTHR10380:SF173">
    <property type="entry name" value="CUTICULAR PROTEIN 47EF, ISOFORM C-RELATED"/>
    <property type="match status" value="1"/>
</dbReference>
<dbReference type="GO" id="GO:0062129">
    <property type="term" value="C:chitin-based extracellular matrix"/>
    <property type="evidence" value="ECO:0007669"/>
    <property type="project" value="TreeGrafter"/>
</dbReference>
<gene>
    <name evidence="4" type="primary">AVEN_190097_1</name>
    <name evidence="4" type="ORF">CEXT_272411</name>
</gene>
<evidence type="ECO:0000256" key="1">
    <source>
        <dbReference type="ARBA" id="ARBA00022460"/>
    </source>
</evidence>
<protein>
    <submittedName>
        <fullName evidence="4">Uncharacterized protein</fullName>
    </submittedName>
</protein>
<name>A0AAV4T023_CAEEX</name>
<feature type="region of interest" description="Disordered" evidence="3">
    <location>
        <begin position="101"/>
        <end position="150"/>
    </location>
</feature>
<dbReference type="Pfam" id="PF00379">
    <property type="entry name" value="Chitin_bind_4"/>
    <property type="match status" value="1"/>
</dbReference>
<keyword evidence="5" id="KW-1185">Reference proteome</keyword>
<comment type="caution">
    <text evidence="4">The sequence shown here is derived from an EMBL/GenBank/DDBJ whole genome shotgun (WGS) entry which is preliminary data.</text>
</comment>
<evidence type="ECO:0000256" key="2">
    <source>
        <dbReference type="PROSITE-ProRule" id="PRU00497"/>
    </source>
</evidence>
<reference evidence="4 5" key="1">
    <citation type="submission" date="2021-06" db="EMBL/GenBank/DDBJ databases">
        <title>Caerostris extrusa draft genome.</title>
        <authorList>
            <person name="Kono N."/>
            <person name="Arakawa K."/>
        </authorList>
    </citation>
    <scope>NUCLEOTIDE SEQUENCE [LARGE SCALE GENOMIC DNA]</scope>
</reference>
<evidence type="ECO:0000256" key="3">
    <source>
        <dbReference type="SAM" id="MobiDB-lite"/>
    </source>
</evidence>
<feature type="compositionally biased region" description="Basic residues" evidence="3">
    <location>
        <begin position="101"/>
        <end position="128"/>
    </location>
</feature>
<dbReference type="PROSITE" id="PS51155">
    <property type="entry name" value="CHIT_BIND_RR_2"/>
    <property type="match status" value="1"/>
</dbReference>
<feature type="compositionally biased region" description="Polar residues" evidence="3">
    <location>
        <begin position="131"/>
        <end position="150"/>
    </location>
</feature>
<dbReference type="EMBL" id="BPLR01010353">
    <property type="protein sequence ID" value="GIY38766.1"/>
    <property type="molecule type" value="Genomic_DNA"/>
</dbReference>
<dbReference type="GO" id="GO:0008010">
    <property type="term" value="F:structural constituent of chitin-based larval cuticle"/>
    <property type="evidence" value="ECO:0007669"/>
    <property type="project" value="TreeGrafter"/>
</dbReference>
<evidence type="ECO:0000313" key="4">
    <source>
        <dbReference type="EMBL" id="GIY38766.1"/>
    </source>
</evidence>
<accession>A0AAV4T023</accession>
<keyword evidence="1 2" id="KW-0193">Cuticle</keyword>
<dbReference type="AlphaFoldDB" id="A0AAV4T023"/>
<dbReference type="InterPro" id="IPR000618">
    <property type="entry name" value="Insect_cuticle"/>
</dbReference>
<sequence length="150" mass="17114">MIVLMSAVAYASHQGHHEHHHQPLQLYKFGYEIKDHHGPQHRHEHGDGYGNVQGSYDFSDHRGIHRQVQYVADHHGFRAKVKTNEPGTANQDPAHVHIHSNTHHASHHDGHHHGHHHQDHHHHGHHHQEHPSSWSPPSGTCTCISRTTSS</sequence>
<dbReference type="InterPro" id="IPR050468">
    <property type="entry name" value="Cuticle_Struct_Prot"/>
</dbReference>